<evidence type="ECO:0000313" key="3">
    <source>
        <dbReference type="Proteomes" id="UP000269157"/>
    </source>
</evidence>
<organism evidence="2 3">
    <name type="scientific">Litoreibacter meonggei</name>
    <dbReference type="NCBI Taxonomy" id="1049199"/>
    <lineage>
        <taxon>Bacteria</taxon>
        <taxon>Pseudomonadati</taxon>
        <taxon>Pseudomonadota</taxon>
        <taxon>Alphaproteobacteria</taxon>
        <taxon>Rhodobacterales</taxon>
        <taxon>Roseobacteraceae</taxon>
        <taxon>Litoreibacter</taxon>
    </lineage>
</organism>
<keyword evidence="3" id="KW-1185">Reference proteome</keyword>
<comment type="caution">
    <text evidence="2">The sequence shown here is derived from an EMBL/GenBank/DDBJ whole genome shotgun (WGS) entry which is preliminary data.</text>
</comment>
<proteinExistence type="predicted"/>
<dbReference type="AlphaFoldDB" id="A0A497VEK1"/>
<evidence type="ECO:0000256" key="1">
    <source>
        <dbReference type="SAM" id="SignalP"/>
    </source>
</evidence>
<accession>A0A497VEK1</accession>
<reference evidence="2 3" key="1">
    <citation type="submission" date="2018-10" db="EMBL/GenBank/DDBJ databases">
        <title>Genomic Encyclopedia of Archaeal and Bacterial Type Strains, Phase II (KMG-II): from individual species to whole genera.</title>
        <authorList>
            <person name="Goeker M."/>
        </authorList>
    </citation>
    <scope>NUCLEOTIDE SEQUENCE [LARGE SCALE GENOMIC DNA]</scope>
    <source>
        <strain evidence="2 3">DSM 29466</strain>
    </source>
</reference>
<sequence length="133" mass="15716">MKIAKTCLATLALSLPTNSWSQGLVPTMEREFEFCEERPAEPEWMQNLHVREAQKRLTVQYIYRFQSAERVIEAGECACSTRFPEWETAVQHFNDNYLGGDRNDLREATADFQRRYNELRPQARDICEREGHW</sequence>
<dbReference type="RefSeq" id="WP_121027961.1">
    <property type="nucleotide sequence ID" value="NZ_RCCE01000007.1"/>
</dbReference>
<dbReference type="Proteomes" id="UP000269157">
    <property type="component" value="Unassembled WGS sequence"/>
</dbReference>
<name>A0A497VEK1_9RHOB</name>
<protein>
    <submittedName>
        <fullName evidence="2">Uncharacterized protein</fullName>
    </submittedName>
</protein>
<feature type="signal peptide" evidence="1">
    <location>
        <begin position="1"/>
        <end position="21"/>
    </location>
</feature>
<dbReference type="EMBL" id="RCCE01000007">
    <property type="protein sequence ID" value="RLJ40667.1"/>
    <property type="molecule type" value="Genomic_DNA"/>
</dbReference>
<feature type="chain" id="PRO_5019755398" evidence="1">
    <location>
        <begin position="22"/>
        <end position="133"/>
    </location>
</feature>
<keyword evidence="1" id="KW-0732">Signal</keyword>
<dbReference type="OrthoDB" id="7854171at2"/>
<gene>
    <name evidence="2" type="ORF">BCF46_3739</name>
</gene>
<evidence type="ECO:0000313" key="2">
    <source>
        <dbReference type="EMBL" id="RLJ40667.1"/>
    </source>
</evidence>